<keyword evidence="4" id="KW-0004">4Fe-4S</keyword>
<dbReference type="Pfam" id="PF01058">
    <property type="entry name" value="Oxidored_q6"/>
    <property type="match status" value="1"/>
</dbReference>
<dbReference type="AlphaFoldDB" id="A0A4Y3TR48"/>
<keyword evidence="6" id="KW-0408">Iron</keyword>
<evidence type="ECO:0000313" key="10">
    <source>
        <dbReference type="EMBL" id="GEB84213.1"/>
    </source>
</evidence>
<keyword evidence="3" id="KW-1003">Cell membrane</keyword>
<feature type="domain" description="NADH:ubiquinone oxidoreductase-like 20kDa subunit" evidence="9">
    <location>
        <begin position="36"/>
        <end position="146"/>
    </location>
</feature>
<evidence type="ECO:0000256" key="8">
    <source>
        <dbReference type="ARBA" id="ARBA00023136"/>
    </source>
</evidence>
<evidence type="ECO:0000256" key="2">
    <source>
        <dbReference type="ARBA" id="ARBA00009173"/>
    </source>
</evidence>
<protein>
    <submittedName>
        <fullName evidence="10">Hydrogenase</fullName>
    </submittedName>
</protein>
<comment type="similarity">
    <text evidence="2">Belongs to the complex I 20 kDa subunit family.</text>
</comment>
<dbReference type="Gene3D" id="3.40.50.12280">
    <property type="match status" value="1"/>
</dbReference>
<evidence type="ECO:0000259" key="9">
    <source>
        <dbReference type="Pfam" id="PF01058"/>
    </source>
</evidence>
<evidence type="ECO:0000313" key="11">
    <source>
        <dbReference type="Proteomes" id="UP000317730"/>
    </source>
</evidence>
<evidence type="ECO:0000256" key="4">
    <source>
        <dbReference type="ARBA" id="ARBA00022485"/>
    </source>
</evidence>
<evidence type="ECO:0000256" key="3">
    <source>
        <dbReference type="ARBA" id="ARBA00022475"/>
    </source>
</evidence>
<dbReference type="PANTHER" id="PTHR42989">
    <property type="entry name" value="HYDROGENASE-4 COMPONENT I"/>
    <property type="match status" value="1"/>
</dbReference>
<evidence type="ECO:0000256" key="7">
    <source>
        <dbReference type="ARBA" id="ARBA00023014"/>
    </source>
</evidence>
<proteinExistence type="inferred from homology"/>
<dbReference type="EMBL" id="BJMV01000001">
    <property type="protein sequence ID" value="GEB84213.1"/>
    <property type="molecule type" value="Genomic_DNA"/>
</dbReference>
<dbReference type="SUPFAM" id="SSF56770">
    <property type="entry name" value="HydA/Nqo6-like"/>
    <property type="match status" value="1"/>
</dbReference>
<keyword evidence="5" id="KW-0479">Metal-binding</keyword>
<evidence type="ECO:0000256" key="6">
    <source>
        <dbReference type="ARBA" id="ARBA00023004"/>
    </source>
</evidence>
<comment type="cofactor">
    <cofactor evidence="1">
        <name>[4Fe-4S] cluster</name>
        <dbReference type="ChEBI" id="CHEBI:49883"/>
    </cofactor>
</comment>
<gene>
    <name evidence="10" type="primary">hycG</name>
    <name evidence="10" type="ORF">APE01nite_00100</name>
</gene>
<sequence>MIRAVLSVAFRQNMMAMKPAGRGAPLMLFHIETGGCGGCGMELRALASAPYDLGGAGFGLANTPAGADMLLVSGPLTRMMAPVLQAAWEAMPDPKGIICMGDCALDGGVFGENYATLGGLERRVTIDLRLPGCPPTPTDVLAGLASLLRGDVQDDLPPA</sequence>
<keyword evidence="11" id="KW-1185">Reference proteome</keyword>
<reference evidence="10 11" key="1">
    <citation type="submission" date="2019-06" db="EMBL/GenBank/DDBJ databases">
        <title>Whole genome shotgun sequence of Acetobacter peroxydans NBRC 13755.</title>
        <authorList>
            <person name="Hosoyama A."/>
            <person name="Uohara A."/>
            <person name="Ohji S."/>
            <person name="Ichikawa N."/>
        </authorList>
    </citation>
    <scope>NUCLEOTIDE SEQUENCE [LARGE SCALE GENOMIC DNA]</scope>
    <source>
        <strain evidence="10 11">NBRC 13755</strain>
    </source>
</reference>
<organism evidence="10 11">
    <name type="scientific">Acetobacter peroxydans</name>
    <dbReference type="NCBI Taxonomy" id="104098"/>
    <lineage>
        <taxon>Bacteria</taxon>
        <taxon>Pseudomonadati</taxon>
        <taxon>Pseudomonadota</taxon>
        <taxon>Alphaproteobacteria</taxon>
        <taxon>Acetobacterales</taxon>
        <taxon>Acetobacteraceae</taxon>
        <taxon>Acetobacter</taxon>
    </lineage>
</organism>
<dbReference type="GO" id="GO:0046872">
    <property type="term" value="F:metal ion binding"/>
    <property type="evidence" value="ECO:0007669"/>
    <property type="project" value="UniProtKB-KW"/>
</dbReference>
<accession>A0A4Y3TR48</accession>
<dbReference type="InterPro" id="IPR006137">
    <property type="entry name" value="NADH_UbQ_OxRdtase-like_20kDa"/>
</dbReference>
<evidence type="ECO:0000256" key="1">
    <source>
        <dbReference type="ARBA" id="ARBA00001966"/>
    </source>
</evidence>
<comment type="caution">
    <text evidence="10">The sequence shown here is derived from an EMBL/GenBank/DDBJ whole genome shotgun (WGS) entry which is preliminary data.</text>
</comment>
<keyword evidence="7" id="KW-0411">Iron-sulfur</keyword>
<name>A0A4Y3TR48_9PROT</name>
<dbReference type="PANTHER" id="PTHR42989:SF1">
    <property type="entry name" value="FORMATE HYDROGENLYASE SUBUNIT 7-RELATED"/>
    <property type="match status" value="1"/>
</dbReference>
<dbReference type="GO" id="GO:0051539">
    <property type="term" value="F:4 iron, 4 sulfur cluster binding"/>
    <property type="evidence" value="ECO:0007669"/>
    <property type="project" value="UniProtKB-KW"/>
</dbReference>
<evidence type="ECO:0000256" key="5">
    <source>
        <dbReference type="ARBA" id="ARBA00022723"/>
    </source>
</evidence>
<keyword evidence="8" id="KW-0472">Membrane</keyword>
<dbReference type="Proteomes" id="UP000317730">
    <property type="component" value="Unassembled WGS sequence"/>
</dbReference>
<dbReference type="InterPro" id="IPR052375">
    <property type="entry name" value="Complex_I_20kDa-like"/>
</dbReference>